<keyword evidence="3" id="KW-1185">Reference proteome</keyword>
<protein>
    <submittedName>
        <fullName evidence="2">Uncharacterized protein</fullName>
    </submittedName>
</protein>
<dbReference type="Proteomes" id="UP000439903">
    <property type="component" value="Unassembled WGS sequence"/>
</dbReference>
<comment type="caution">
    <text evidence="2">The sequence shown here is derived from an EMBL/GenBank/DDBJ whole genome shotgun (WGS) entry which is preliminary data.</text>
</comment>
<organism evidence="2 3">
    <name type="scientific">Gigaspora margarita</name>
    <dbReference type="NCBI Taxonomy" id="4874"/>
    <lineage>
        <taxon>Eukaryota</taxon>
        <taxon>Fungi</taxon>
        <taxon>Fungi incertae sedis</taxon>
        <taxon>Mucoromycota</taxon>
        <taxon>Glomeromycotina</taxon>
        <taxon>Glomeromycetes</taxon>
        <taxon>Diversisporales</taxon>
        <taxon>Gigasporaceae</taxon>
        <taxon>Gigaspora</taxon>
    </lineage>
</organism>
<evidence type="ECO:0000313" key="3">
    <source>
        <dbReference type="Proteomes" id="UP000439903"/>
    </source>
</evidence>
<proteinExistence type="predicted"/>
<evidence type="ECO:0000256" key="1">
    <source>
        <dbReference type="SAM" id="MobiDB-lite"/>
    </source>
</evidence>
<dbReference type="OrthoDB" id="2438887at2759"/>
<feature type="region of interest" description="Disordered" evidence="1">
    <location>
        <begin position="44"/>
        <end position="94"/>
    </location>
</feature>
<accession>A0A8H3X6Y0</accession>
<feature type="compositionally biased region" description="Acidic residues" evidence="1">
    <location>
        <begin position="56"/>
        <end position="87"/>
    </location>
</feature>
<dbReference type="EMBL" id="WTPW01001660">
    <property type="protein sequence ID" value="KAF0424022.1"/>
    <property type="molecule type" value="Genomic_DNA"/>
</dbReference>
<evidence type="ECO:0000313" key="2">
    <source>
        <dbReference type="EMBL" id="KAF0424022.1"/>
    </source>
</evidence>
<reference evidence="2 3" key="1">
    <citation type="journal article" date="2019" name="Environ. Microbiol.">
        <title>At the nexus of three kingdoms: the genome of the mycorrhizal fungus Gigaspora margarita provides insights into plant, endobacterial and fungal interactions.</title>
        <authorList>
            <person name="Venice F."/>
            <person name="Ghignone S."/>
            <person name="Salvioli di Fossalunga A."/>
            <person name="Amselem J."/>
            <person name="Novero M."/>
            <person name="Xianan X."/>
            <person name="Sedzielewska Toro K."/>
            <person name="Morin E."/>
            <person name="Lipzen A."/>
            <person name="Grigoriev I.V."/>
            <person name="Henrissat B."/>
            <person name="Martin F.M."/>
            <person name="Bonfante P."/>
        </authorList>
    </citation>
    <scope>NUCLEOTIDE SEQUENCE [LARGE SCALE GENOMIC DNA]</scope>
    <source>
        <strain evidence="2 3">BEG34</strain>
    </source>
</reference>
<sequence length="275" mass="31739">MFLLKLSSISVAYTLLCNTCSNKVIYRPYTIKRSTLHLAKLQNEDDNNKEFGAKNDEDEDDEVEEEDDQEEDDKYEDDKDGDNEDGDGGPSVTMDDKALIDVLIPGEDSKIVERHEPYTIGRTKRWILSSGTDVGQVLTTYRYQIPESQKCIDPVYWGILDLTGSHTETKKLFTTEDWNEMLKSFEDEIEIIEEDIPDVVYLFFDEVEQVTNDDRCILYLDFAHATFLYSFQMIKADEKNEAIVTAIDGISLQELEVKYKITLSKRDKAYVIEVK</sequence>
<feature type="compositionally biased region" description="Basic and acidic residues" evidence="1">
    <location>
        <begin position="44"/>
        <end position="55"/>
    </location>
</feature>
<name>A0A8H3X6Y0_GIGMA</name>
<dbReference type="AlphaFoldDB" id="A0A8H3X6Y0"/>
<gene>
    <name evidence="2" type="ORF">F8M41_006668</name>
</gene>